<organism evidence="1 2">
    <name type="scientific">Candidatus Adlerbacteria bacterium RIFOXYC1_FULL_48_26</name>
    <dbReference type="NCBI Taxonomy" id="1797247"/>
    <lineage>
        <taxon>Bacteria</taxon>
        <taxon>Candidatus Adleribacteriota</taxon>
    </lineage>
</organism>
<sequence length="134" mass="13985">MGQRKAALLIVALLAVLVFGAWSLSTLQPTQQASVAVAIDLPLILRHSVKDGVHSYSGSISLPNACNTLSNGVATRGAGPSHLTVQLSQENVPCQTAVKTPADFLVSFTDGGEAPIVDAVTFNGMEIPFTIKEN</sequence>
<reference evidence="1 2" key="1">
    <citation type="journal article" date="2016" name="Nat. Commun.">
        <title>Thousands of microbial genomes shed light on interconnected biogeochemical processes in an aquifer system.</title>
        <authorList>
            <person name="Anantharaman K."/>
            <person name="Brown C.T."/>
            <person name="Hug L.A."/>
            <person name="Sharon I."/>
            <person name="Castelle C.J."/>
            <person name="Probst A.J."/>
            <person name="Thomas B.C."/>
            <person name="Singh A."/>
            <person name="Wilkins M.J."/>
            <person name="Karaoz U."/>
            <person name="Brodie E.L."/>
            <person name="Williams K.H."/>
            <person name="Hubbard S.S."/>
            <person name="Banfield J.F."/>
        </authorList>
    </citation>
    <scope>NUCLEOTIDE SEQUENCE [LARGE SCALE GENOMIC DNA]</scope>
</reference>
<dbReference type="AlphaFoldDB" id="A0A1F4Y3H0"/>
<accession>A0A1F4Y3H0</accession>
<protein>
    <submittedName>
        <fullName evidence="1">Uncharacterized protein</fullName>
    </submittedName>
</protein>
<comment type="caution">
    <text evidence="1">The sequence shown here is derived from an EMBL/GenBank/DDBJ whole genome shotgun (WGS) entry which is preliminary data.</text>
</comment>
<proteinExistence type="predicted"/>
<evidence type="ECO:0000313" key="1">
    <source>
        <dbReference type="EMBL" id="OGC88500.1"/>
    </source>
</evidence>
<dbReference type="STRING" id="1797247.A2419_02035"/>
<gene>
    <name evidence="1" type="ORF">A2419_02035</name>
</gene>
<name>A0A1F4Y3H0_9BACT</name>
<dbReference type="EMBL" id="MEXB01000008">
    <property type="protein sequence ID" value="OGC88500.1"/>
    <property type="molecule type" value="Genomic_DNA"/>
</dbReference>
<evidence type="ECO:0000313" key="2">
    <source>
        <dbReference type="Proteomes" id="UP000176568"/>
    </source>
</evidence>
<dbReference type="Proteomes" id="UP000176568">
    <property type="component" value="Unassembled WGS sequence"/>
</dbReference>